<dbReference type="Gene3D" id="2.60.120.460">
    <property type="entry name" value="YjbQ-like"/>
    <property type="match status" value="1"/>
</dbReference>
<dbReference type="SUPFAM" id="SSF111038">
    <property type="entry name" value="YjbQ-like"/>
    <property type="match status" value="1"/>
</dbReference>
<accession>L0GWN9</accession>
<comment type="similarity">
    <text evidence="1">Belongs to the UPF0047 family.</text>
</comment>
<dbReference type="HOGENOM" id="CLU_096980_1_2_6"/>
<dbReference type="PANTHER" id="PTHR30615:SF8">
    <property type="entry name" value="UPF0047 PROTEIN C4A8.02C"/>
    <property type="match status" value="1"/>
</dbReference>
<organism evidence="2 3">
    <name type="scientific">Thioflavicoccus mobilis 8321</name>
    <dbReference type="NCBI Taxonomy" id="765912"/>
    <lineage>
        <taxon>Bacteria</taxon>
        <taxon>Pseudomonadati</taxon>
        <taxon>Pseudomonadota</taxon>
        <taxon>Gammaproteobacteria</taxon>
        <taxon>Chromatiales</taxon>
        <taxon>Chromatiaceae</taxon>
        <taxon>Thioflavicoccus</taxon>
    </lineage>
</organism>
<dbReference type="OrthoDB" id="9801725at2"/>
<evidence type="ECO:0000313" key="2">
    <source>
        <dbReference type="EMBL" id="AGA89719.1"/>
    </source>
</evidence>
<dbReference type="PANTHER" id="PTHR30615">
    <property type="entry name" value="UNCHARACTERIZED PROTEIN YJBQ-RELATED"/>
    <property type="match status" value="1"/>
</dbReference>
<evidence type="ECO:0000313" key="3">
    <source>
        <dbReference type="Proteomes" id="UP000010816"/>
    </source>
</evidence>
<dbReference type="STRING" id="765912.Thimo_0885"/>
<dbReference type="InterPro" id="IPR035917">
    <property type="entry name" value="YjbQ-like_sf"/>
</dbReference>
<dbReference type="Pfam" id="PF01894">
    <property type="entry name" value="YjbQ"/>
    <property type="match status" value="1"/>
</dbReference>
<sequence>MKTFNETLSLTTHQPIELIDITTQIKDRVAASGLRDGLATLISPHTTAYVNLNEREPRLQEDMLRFLQDLVPRERDYGHNRVAVDGRDNAHAHLLGLFMSASATLPLAGGDLVLGTWQSIFFVELDGPRPARQVHLNLIGEA</sequence>
<dbReference type="Proteomes" id="UP000010816">
    <property type="component" value="Chromosome"/>
</dbReference>
<dbReference type="InterPro" id="IPR001602">
    <property type="entry name" value="UPF0047_YjbQ-like"/>
</dbReference>
<dbReference type="RefSeq" id="WP_015279865.1">
    <property type="nucleotide sequence ID" value="NC_019940.1"/>
</dbReference>
<dbReference type="eggNOG" id="COG0432">
    <property type="taxonomic scope" value="Bacteria"/>
</dbReference>
<proteinExistence type="inferred from homology"/>
<name>L0GWN9_9GAMM</name>
<keyword evidence="3" id="KW-1185">Reference proteome</keyword>
<dbReference type="AlphaFoldDB" id="L0GWN9"/>
<reference evidence="2 3" key="1">
    <citation type="submission" date="2011-09" db="EMBL/GenBank/DDBJ databases">
        <title>Complete sequence of chromosome of Thioflavicoccus mobilis 8321.</title>
        <authorList>
            <consortium name="US DOE Joint Genome Institute"/>
            <person name="Lucas S."/>
            <person name="Han J."/>
            <person name="Lapidus A."/>
            <person name="Cheng J.-F."/>
            <person name="Goodwin L."/>
            <person name="Pitluck S."/>
            <person name="Peters L."/>
            <person name="Ovchinnikova G."/>
            <person name="Lu M."/>
            <person name="Detter J.C."/>
            <person name="Han C."/>
            <person name="Tapia R."/>
            <person name="Land M."/>
            <person name="Hauser L."/>
            <person name="Kyrpides N."/>
            <person name="Ivanova N."/>
            <person name="Pagani I."/>
            <person name="Vogl K."/>
            <person name="Liu Z."/>
            <person name="Imhoff J."/>
            <person name="Thiel V."/>
            <person name="Frigaard N.-U."/>
            <person name="Bryant D."/>
            <person name="Woyke T."/>
        </authorList>
    </citation>
    <scope>NUCLEOTIDE SEQUENCE [LARGE SCALE GENOMIC DNA]</scope>
    <source>
        <strain evidence="2 3">8321</strain>
    </source>
</reference>
<dbReference type="PROSITE" id="PS01314">
    <property type="entry name" value="UPF0047"/>
    <property type="match status" value="1"/>
</dbReference>
<dbReference type="EMBL" id="CP003051">
    <property type="protein sequence ID" value="AGA89719.1"/>
    <property type="molecule type" value="Genomic_DNA"/>
</dbReference>
<evidence type="ECO:0000256" key="1">
    <source>
        <dbReference type="ARBA" id="ARBA00005534"/>
    </source>
</evidence>
<protein>
    <submittedName>
        <fullName evidence="2">Secondary thiamine-phosphate synthase enzyme</fullName>
    </submittedName>
</protein>
<gene>
    <name evidence="2" type="ORF">Thimo_0885</name>
</gene>
<dbReference type="NCBIfam" id="TIGR00149">
    <property type="entry name" value="TIGR00149_YjbQ"/>
    <property type="match status" value="1"/>
</dbReference>
<dbReference type="PIRSF" id="PIRSF004681">
    <property type="entry name" value="UCP004681"/>
    <property type="match status" value="1"/>
</dbReference>
<dbReference type="KEGG" id="tmb:Thimo_0885"/>
<dbReference type="PATRIC" id="fig|765912.4.peg.863"/>